<comment type="caution">
    <text evidence="2">The sequence shown here is derived from an EMBL/GenBank/DDBJ whole genome shotgun (WGS) entry which is preliminary data.</text>
</comment>
<organism evidence="2 3">
    <name type="scientific">Discina gigas</name>
    <dbReference type="NCBI Taxonomy" id="1032678"/>
    <lineage>
        <taxon>Eukaryota</taxon>
        <taxon>Fungi</taxon>
        <taxon>Dikarya</taxon>
        <taxon>Ascomycota</taxon>
        <taxon>Pezizomycotina</taxon>
        <taxon>Pezizomycetes</taxon>
        <taxon>Pezizales</taxon>
        <taxon>Discinaceae</taxon>
        <taxon>Discina</taxon>
    </lineage>
</organism>
<keyword evidence="1" id="KW-1133">Transmembrane helix</keyword>
<dbReference type="Proteomes" id="UP001447188">
    <property type="component" value="Unassembled WGS sequence"/>
</dbReference>
<feature type="transmembrane region" description="Helical" evidence="1">
    <location>
        <begin position="20"/>
        <end position="38"/>
    </location>
</feature>
<evidence type="ECO:0000256" key="1">
    <source>
        <dbReference type="SAM" id="Phobius"/>
    </source>
</evidence>
<keyword evidence="1" id="KW-0812">Transmembrane</keyword>
<reference evidence="2 3" key="1">
    <citation type="submission" date="2024-02" db="EMBL/GenBank/DDBJ databases">
        <title>Discinaceae phylogenomics.</title>
        <authorList>
            <person name="Dirks A.C."/>
            <person name="James T.Y."/>
        </authorList>
    </citation>
    <scope>NUCLEOTIDE SEQUENCE [LARGE SCALE GENOMIC DNA]</scope>
    <source>
        <strain evidence="2 3">ACD0624</strain>
    </source>
</reference>
<proteinExistence type="predicted"/>
<accession>A0ABR3GK76</accession>
<protein>
    <submittedName>
        <fullName evidence="2">Uncharacterized protein</fullName>
    </submittedName>
</protein>
<sequence>MAVAASPESYTYYLVGEISWLGNIVFQVAAAFLMPLGAQNWFIAQFHSWCGAVLELLEECEMKLRLVEQDLLEIRQSIGGQIDLVIHALGNALVRGPKPGSAQEAFDDHLGGLRNSVRIFIESYHIAIGGR</sequence>
<keyword evidence="1" id="KW-0472">Membrane</keyword>
<keyword evidence="3" id="KW-1185">Reference proteome</keyword>
<evidence type="ECO:0000313" key="2">
    <source>
        <dbReference type="EMBL" id="KAL0636345.1"/>
    </source>
</evidence>
<evidence type="ECO:0000313" key="3">
    <source>
        <dbReference type="Proteomes" id="UP001447188"/>
    </source>
</evidence>
<gene>
    <name evidence="2" type="ORF">Q9L58_004692</name>
</gene>
<name>A0ABR3GK76_9PEZI</name>
<dbReference type="EMBL" id="JBBBZM010000052">
    <property type="protein sequence ID" value="KAL0636345.1"/>
    <property type="molecule type" value="Genomic_DNA"/>
</dbReference>